<dbReference type="Gene3D" id="2.130.10.10">
    <property type="entry name" value="YVTN repeat-like/Quinoprotein amine dehydrogenase"/>
    <property type="match status" value="2"/>
</dbReference>
<evidence type="ECO:0000256" key="5">
    <source>
        <dbReference type="ARBA" id="ARBA00038344"/>
    </source>
</evidence>
<evidence type="ECO:0000256" key="3">
    <source>
        <dbReference type="ARBA" id="ARBA00022737"/>
    </source>
</evidence>
<dbReference type="InterPro" id="IPR019775">
    <property type="entry name" value="WD40_repeat_CS"/>
</dbReference>
<evidence type="ECO:0000313" key="8">
    <source>
        <dbReference type="EMBL" id="KAK8933637.1"/>
    </source>
</evidence>
<keyword evidence="4" id="KW-0833">Ubl conjugation pathway</keyword>
<dbReference type="Proteomes" id="UP001418222">
    <property type="component" value="Unassembled WGS sequence"/>
</dbReference>
<comment type="pathway">
    <text evidence="1">Protein modification; protein ubiquitination.</text>
</comment>
<gene>
    <name evidence="8" type="primary">GB1</name>
    <name evidence="8" type="ORF">KSP39_PZI015828</name>
</gene>
<evidence type="ECO:0000313" key="9">
    <source>
        <dbReference type="Proteomes" id="UP001418222"/>
    </source>
</evidence>
<keyword evidence="3" id="KW-0677">Repeat</keyword>
<dbReference type="InterPro" id="IPR001680">
    <property type="entry name" value="WD40_rpt"/>
</dbReference>
<feature type="repeat" description="WD" evidence="6">
    <location>
        <begin position="325"/>
        <end position="355"/>
    </location>
</feature>
<dbReference type="PANTHER" id="PTHR22852:SF0">
    <property type="entry name" value="DENTICLELESS PROTEIN HOMOLOG"/>
    <property type="match status" value="1"/>
</dbReference>
<dbReference type="SMART" id="SM00320">
    <property type="entry name" value="WD40"/>
    <property type="match status" value="7"/>
</dbReference>
<dbReference type="PANTHER" id="PTHR22852">
    <property type="entry name" value="LETHAL 2 DENTICLELESS PROTEIN RETINOIC ACID-REGULATED NUCLEAR MATRIX-ASSOCIATED PROTEIN"/>
    <property type="match status" value="1"/>
</dbReference>
<dbReference type="GO" id="GO:0005634">
    <property type="term" value="C:nucleus"/>
    <property type="evidence" value="ECO:0007669"/>
    <property type="project" value="TreeGrafter"/>
</dbReference>
<feature type="region of interest" description="Disordered" evidence="7">
    <location>
        <begin position="475"/>
        <end position="505"/>
    </location>
</feature>
<feature type="repeat" description="WD" evidence="6">
    <location>
        <begin position="103"/>
        <end position="144"/>
    </location>
</feature>
<dbReference type="SUPFAM" id="SSF50978">
    <property type="entry name" value="WD40 repeat-like"/>
    <property type="match status" value="1"/>
</dbReference>
<feature type="repeat" description="WD" evidence="6">
    <location>
        <begin position="357"/>
        <end position="399"/>
    </location>
</feature>
<dbReference type="PROSITE" id="PS00678">
    <property type="entry name" value="WD_REPEATS_1"/>
    <property type="match status" value="3"/>
</dbReference>
<feature type="compositionally biased region" description="Low complexity" evidence="7">
    <location>
        <begin position="490"/>
        <end position="500"/>
    </location>
</feature>
<keyword evidence="2 6" id="KW-0853">WD repeat</keyword>
<dbReference type="AlphaFoldDB" id="A0AAP0B8M8"/>
<dbReference type="PROSITE" id="PS50082">
    <property type="entry name" value="WD_REPEATS_2"/>
    <property type="match status" value="5"/>
</dbReference>
<evidence type="ECO:0000256" key="1">
    <source>
        <dbReference type="ARBA" id="ARBA00004906"/>
    </source>
</evidence>
<comment type="similarity">
    <text evidence="5">Belongs to the WD repeat cdt2 family.</text>
</comment>
<proteinExistence type="inferred from homology"/>
<feature type="repeat" description="WD" evidence="6">
    <location>
        <begin position="145"/>
        <end position="180"/>
    </location>
</feature>
<dbReference type="EMBL" id="JBBWWQ010000013">
    <property type="protein sequence ID" value="KAK8933637.1"/>
    <property type="molecule type" value="Genomic_DNA"/>
</dbReference>
<dbReference type="PRINTS" id="PR00320">
    <property type="entry name" value="GPROTEINBRPT"/>
</dbReference>
<accession>A0AAP0B8M8</accession>
<dbReference type="PROSITE" id="PS50294">
    <property type="entry name" value="WD_REPEATS_REGION"/>
    <property type="match status" value="3"/>
</dbReference>
<name>A0AAP0B8M8_9ASPA</name>
<comment type="caution">
    <text evidence="8">The sequence shown here is derived from an EMBL/GenBank/DDBJ whole genome shotgun (WGS) entry which is preliminary data.</text>
</comment>
<dbReference type="Pfam" id="PF00400">
    <property type="entry name" value="WD40"/>
    <property type="match status" value="5"/>
</dbReference>
<dbReference type="InterPro" id="IPR020472">
    <property type="entry name" value="WD40_PAC1"/>
</dbReference>
<dbReference type="GO" id="GO:0030674">
    <property type="term" value="F:protein-macromolecule adaptor activity"/>
    <property type="evidence" value="ECO:0007669"/>
    <property type="project" value="TreeGrafter"/>
</dbReference>
<evidence type="ECO:0000256" key="4">
    <source>
        <dbReference type="ARBA" id="ARBA00022786"/>
    </source>
</evidence>
<feature type="repeat" description="WD" evidence="6">
    <location>
        <begin position="214"/>
        <end position="256"/>
    </location>
</feature>
<dbReference type="GO" id="GO:0043161">
    <property type="term" value="P:proteasome-mediated ubiquitin-dependent protein catabolic process"/>
    <property type="evidence" value="ECO:0007669"/>
    <property type="project" value="TreeGrafter"/>
</dbReference>
<dbReference type="InterPro" id="IPR015943">
    <property type="entry name" value="WD40/YVTN_repeat-like_dom_sf"/>
</dbReference>
<reference evidence="8 9" key="1">
    <citation type="journal article" date="2022" name="Nat. Plants">
        <title>Genomes of leafy and leafless Platanthera orchids illuminate the evolution of mycoheterotrophy.</title>
        <authorList>
            <person name="Li M.H."/>
            <person name="Liu K.W."/>
            <person name="Li Z."/>
            <person name="Lu H.C."/>
            <person name="Ye Q.L."/>
            <person name="Zhang D."/>
            <person name="Wang J.Y."/>
            <person name="Li Y.F."/>
            <person name="Zhong Z.M."/>
            <person name="Liu X."/>
            <person name="Yu X."/>
            <person name="Liu D.K."/>
            <person name="Tu X.D."/>
            <person name="Liu B."/>
            <person name="Hao Y."/>
            <person name="Liao X.Y."/>
            <person name="Jiang Y.T."/>
            <person name="Sun W.H."/>
            <person name="Chen J."/>
            <person name="Chen Y.Q."/>
            <person name="Ai Y."/>
            <person name="Zhai J.W."/>
            <person name="Wu S.S."/>
            <person name="Zhou Z."/>
            <person name="Hsiao Y.Y."/>
            <person name="Wu W.L."/>
            <person name="Chen Y.Y."/>
            <person name="Lin Y.F."/>
            <person name="Hsu J.L."/>
            <person name="Li C.Y."/>
            <person name="Wang Z.W."/>
            <person name="Zhao X."/>
            <person name="Zhong W.Y."/>
            <person name="Ma X.K."/>
            <person name="Ma L."/>
            <person name="Huang J."/>
            <person name="Chen G.Z."/>
            <person name="Huang M.Z."/>
            <person name="Huang L."/>
            <person name="Peng D.H."/>
            <person name="Luo Y.B."/>
            <person name="Zou S.Q."/>
            <person name="Chen S.P."/>
            <person name="Lan S."/>
            <person name="Tsai W.C."/>
            <person name="Van de Peer Y."/>
            <person name="Liu Z.J."/>
        </authorList>
    </citation>
    <scope>NUCLEOTIDE SEQUENCE [LARGE SCALE GENOMIC DNA]</scope>
    <source>
        <strain evidence="8">Lor287</strain>
    </source>
</reference>
<evidence type="ECO:0000256" key="7">
    <source>
        <dbReference type="SAM" id="MobiDB-lite"/>
    </source>
</evidence>
<evidence type="ECO:0000256" key="6">
    <source>
        <dbReference type="PROSITE-ProRule" id="PRU00221"/>
    </source>
</evidence>
<keyword evidence="9" id="KW-1185">Reference proteome</keyword>
<protein>
    <submittedName>
        <fullName evidence="8">Guanine nucleotide-binding protein subunit beta</fullName>
    </submittedName>
</protein>
<evidence type="ECO:0000256" key="2">
    <source>
        <dbReference type="ARBA" id="ARBA00022574"/>
    </source>
</evidence>
<sequence length="523" mass="57814">MSHRSIPSSSFFGELRTRELSGLKVRQRPYLGDLSSDAAGFIIEHENNPSPPLALSFCESVGKSHILAVSDEEGFVSFYDTRKNLHCHSSCWDKTAEARVSQWVAHENAIFDICLIKDDSHCITASGDQTIKIWNVERRKCIGLLIGHTGSVKSISSHSSNPDLFVSGSRDGSLAIWDLRCNSGINCHGVARLLSTLIVKEAHLSSEGSRTRRVKAHSKSVTSVLYLKDDISIASAGAVDSIVKFWDTRNLKLPISQACPDIKSFSKKEKMRHGISSLSQDSSGVLLSASCMDNRIYLYDVLHLSDGPKKIFRGSKITSFYVKSAISPDGSHILSGSEDGNAYLWRVNKPESAPVLLRGHEKEVTAVAWCSTEVGKLATSSDDYMVRVWNIKKESCISTRSPYSMNKRVTATPRKLCRKLNMDETESRSKDIANRACISVETMMNSPSPLKTNLLECATPKTLKRQKLGIILSEGPDMQRAPDPEAAFDSPSSVLNPPSSSRRRTIRDYFVQPSETIKSHLCD</sequence>
<dbReference type="InterPro" id="IPR036322">
    <property type="entry name" value="WD40_repeat_dom_sf"/>
</dbReference>
<dbReference type="InterPro" id="IPR051865">
    <property type="entry name" value="WD-repeat_CDT2_adapter"/>
</dbReference>
<organism evidence="8 9">
    <name type="scientific">Platanthera zijinensis</name>
    <dbReference type="NCBI Taxonomy" id="2320716"/>
    <lineage>
        <taxon>Eukaryota</taxon>
        <taxon>Viridiplantae</taxon>
        <taxon>Streptophyta</taxon>
        <taxon>Embryophyta</taxon>
        <taxon>Tracheophyta</taxon>
        <taxon>Spermatophyta</taxon>
        <taxon>Magnoliopsida</taxon>
        <taxon>Liliopsida</taxon>
        <taxon>Asparagales</taxon>
        <taxon>Orchidaceae</taxon>
        <taxon>Orchidoideae</taxon>
        <taxon>Orchideae</taxon>
        <taxon>Orchidinae</taxon>
        <taxon>Platanthera</taxon>
    </lineage>
</organism>